<sequence length="271" mass="31062">MRRPATRVADLLNPAAVLLPAANVIMQLSLPGVGYGVLESPVDSGNVYQHPFKRARTTGTYLAVATIGTESDRALMRNAVDAVHRQVRSTASSPVSYNAFDPKLQLWVAACLYRYFVDQHEFLHGPLDDTAADSIYRDAKRLGTTLQVPERMWPPDRVAFAEYWKRSLDELHIDPPVREHLRGVASMAFLARPLRLLAGPFNLFATTGFLAPEFRELMRLGWSQAQQRRFEWLLSALRLADRLIPHRAWLFGYQLYLWDMRFRARRGWRIV</sequence>
<evidence type="ECO:0000259" key="1">
    <source>
        <dbReference type="Pfam" id="PF09995"/>
    </source>
</evidence>
<name>A0A3S4CCY9_9MYCO</name>
<gene>
    <name evidence="2" type="ORF">MB901379_02999</name>
</gene>
<dbReference type="EMBL" id="LR130759">
    <property type="protein sequence ID" value="VDM89422.1"/>
    <property type="molecule type" value="Genomic_DNA"/>
</dbReference>
<dbReference type="GO" id="GO:0016491">
    <property type="term" value="F:oxidoreductase activity"/>
    <property type="evidence" value="ECO:0007669"/>
    <property type="project" value="InterPro"/>
</dbReference>
<dbReference type="InterPro" id="IPR018713">
    <property type="entry name" value="MPAB/Lcp_cat_dom"/>
</dbReference>
<evidence type="ECO:0000313" key="3">
    <source>
        <dbReference type="Proteomes" id="UP000269998"/>
    </source>
</evidence>
<evidence type="ECO:0000313" key="2">
    <source>
        <dbReference type="EMBL" id="VDM89422.1"/>
    </source>
</evidence>
<dbReference type="Pfam" id="PF09995">
    <property type="entry name" value="MPAB_Lcp_cat"/>
    <property type="match status" value="1"/>
</dbReference>
<keyword evidence="3" id="KW-1185">Reference proteome</keyword>
<dbReference type="PANTHER" id="PTHR36151:SF3">
    <property type="entry name" value="ER-BOUND OXYGENASE MPAB_MPAB'_RUBBER OXYGENASE CATALYTIC DOMAIN-CONTAINING PROTEIN"/>
    <property type="match status" value="1"/>
</dbReference>
<dbReference type="AlphaFoldDB" id="A0A3S4CCY9"/>
<feature type="domain" description="ER-bound oxygenase mpaB/mpaB'/Rubber oxygenase catalytic" evidence="1">
    <location>
        <begin position="16"/>
        <end position="238"/>
    </location>
</feature>
<dbReference type="RefSeq" id="WP_197717807.1">
    <property type="nucleotide sequence ID" value="NZ_CBCSKE010000002.1"/>
</dbReference>
<protein>
    <recommendedName>
        <fullName evidence="1">ER-bound oxygenase mpaB/mpaB'/Rubber oxygenase catalytic domain-containing protein</fullName>
    </recommendedName>
</protein>
<reference evidence="3" key="1">
    <citation type="submission" date="2018-02" db="EMBL/GenBank/DDBJ databases">
        <authorList>
            <person name="Seth-Smith MB H."/>
            <person name="Seth-Smith H."/>
        </authorList>
    </citation>
    <scope>NUCLEOTIDE SEQUENCE [LARGE SCALE GENOMIC DNA]</scope>
</reference>
<dbReference type="KEGG" id="mbai:MB901379_02999"/>
<dbReference type="PANTHER" id="PTHR36151">
    <property type="entry name" value="BLR2777 PROTEIN"/>
    <property type="match status" value="1"/>
</dbReference>
<accession>A0A3S4CCY9</accession>
<organism evidence="2 3">
    <name type="scientific">Mycobacterium basiliense</name>
    <dbReference type="NCBI Taxonomy" id="2094119"/>
    <lineage>
        <taxon>Bacteria</taxon>
        <taxon>Bacillati</taxon>
        <taxon>Actinomycetota</taxon>
        <taxon>Actinomycetes</taxon>
        <taxon>Mycobacteriales</taxon>
        <taxon>Mycobacteriaceae</taxon>
        <taxon>Mycobacterium</taxon>
    </lineage>
</organism>
<proteinExistence type="predicted"/>
<dbReference type="Proteomes" id="UP000269998">
    <property type="component" value="Chromosome"/>
</dbReference>